<gene>
    <name evidence="4" type="ORF">AN218_28375</name>
</gene>
<evidence type="ECO:0000313" key="4">
    <source>
        <dbReference type="EMBL" id="OEV07902.1"/>
    </source>
</evidence>
<dbReference type="Gene3D" id="3.40.366.10">
    <property type="entry name" value="Malonyl-Coenzyme A Acyl Carrier Protein, domain 2"/>
    <property type="match status" value="1"/>
</dbReference>
<evidence type="ECO:0000259" key="3">
    <source>
        <dbReference type="SMART" id="SM00827"/>
    </source>
</evidence>
<dbReference type="InterPro" id="IPR014043">
    <property type="entry name" value="Acyl_transferase_dom"/>
</dbReference>
<dbReference type="GO" id="GO:0004312">
    <property type="term" value="F:fatty acid synthase activity"/>
    <property type="evidence" value="ECO:0007669"/>
    <property type="project" value="TreeGrafter"/>
</dbReference>
<proteinExistence type="predicted"/>
<feature type="non-terminal residue" evidence="4">
    <location>
        <position position="1"/>
    </location>
</feature>
<keyword evidence="2" id="KW-0511">Multifunctional enzyme</keyword>
<dbReference type="EMBL" id="LJGW01000457">
    <property type="protein sequence ID" value="OEV07902.1"/>
    <property type="molecule type" value="Genomic_DNA"/>
</dbReference>
<organism evidence="4 5">
    <name type="scientific">Streptomyces nanshensis</name>
    <dbReference type="NCBI Taxonomy" id="518642"/>
    <lineage>
        <taxon>Bacteria</taxon>
        <taxon>Bacillati</taxon>
        <taxon>Actinomycetota</taxon>
        <taxon>Actinomycetes</taxon>
        <taxon>Kitasatosporales</taxon>
        <taxon>Streptomycetaceae</taxon>
        <taxon>Streptomyces</taxon>
    </lineage>
</organism>
<dbReference type="SMART" id="SM00827">
    <property type="entry name" value="PKS_AT"/>
    <property type="match status" value="1"/>
</dbReference>
<dbReference type="RefSeq" id="WP_141747718.1">
    <property type="nucleotide sequence ID" value="NZ_LJGW01000457.1"/>
</dbReference>
<feature type="domain" description="Malonyl-CoA:ACP transacylase (MAT)" evidence="3">
    <location>
        <begin position="1"/>
        <end position="81"/>
    </location>
</feature>
<dbReference type="SUPFAM" id="SSF52151">
    <property type="entry name" value="FabD/lysophospholipase-like"/>
    <property type="match status" value="1"/>
</dbReference>
<reference evidence="4 5" key="1">
    <citation type="journal article" date="2016" name="Front. Microbiol.">
        <title>Comparative Genomics Analysis of Streptomyces Species Reveals Their Adaptation to the Marine Environment and Their Diversity at the Genomic Level.</title>
        <authorList>
            <person name="Tian X."/>
            <person name="Zhang Z."/>
            <person name="Yang T."/>
            <person name="Chen M."/>
            <person name="Li J."/>
            <person name="Chen F."/>
            <person name="Yang J."/>
            <person name="Li W."/>
            <person name="Zhang B."/>
            <person name="Zhang Z."/>
            <person name="Wu J."/>
            <person name="Zhang C."/>
            <person name="Long L."/>
            <person name="Xiao J."/>
        </authorList>
    </citation>
    <scope>NUCLEOTIDE SEQUENCE [LARGE SCALE GENOMIC DNA]</scope>
    <source>
        <strain evidence="4 5">SCSIO 10429</strain>
    </source>
</reference>
<dbReference type="AlphaFoldDB" id="A0A1E7KVG6"/>
<dbReference type="InterPro" id="IPR001227">
    <property type="entry name" value="Ac_transferase_dom_sf"/>
</dbReference>
<evidence type="ECO:0000256" key="1">
    <source>
        <dbReference type="ARBA" id="ARBA00022679"/>
    </source>
</evidence>
<dbReference type="PANTHER" id="PTHR43775">
    <property type="entry name" value="FATTY ACID SYNTHASE"/>
    <property type="match status" value="1"/>
</dbReference>
<evidence type="ECO:0000313" key="5">
    <source>
        <dbReference type="Proteomes" id="UP000176005"/>
    </source>
</evidence>
<comment type="caution">
    <text evidence="4">The sequence shown here is derived from an EMBL/GenBank/DDBJ whole genome shotgun (WGS) entry which is preliminary data.</text>
</comment>
<dbReference type="Proteomes" id="UP000176005">
    <property type="component" value="Unassembled WGS sequence"/>
</dbReference>
<keyword evidence="5" id="KW-1185">Reference proteome</keyword>
<name>A0A1E7KVG6_9ACTN</name>
<dbReference type="PANTHER" id="PTHR43775:SF51">
    <property type="entry name" value="INACTIVE PHENOLPHTHIOCEROL SYNTHESIS POLYKETIDE SYNTHASE TYPE I PKS1-RELATED"/>
    <property type="match status" value="1"/>
</dbReference>
<dbReference type="InterPro" id="IPR016035">
    <property type="entry name" value="Acyl_Trfase/lysoPLipase"/>
</dbReference>
<evidence type="ECO:0000256" key="2">
    <source>
        <dbReference type="ARBA" id="ARBA00023268"/>
    </source>
</evidence>
<dbReference type="GO" id="GO:0006633">
    <property type="term" value="P:fatty acid biosynthetic process"/>
    <property type="evidence" value="ECO:0007669"/>
    <property type="project" value="TreeGrafter"/>
</dbReference>
<keyword evidence="1" id="KW-0808">Transferase</keyword>
<dbReference type="InterPro" id="IPR050091">
    <property type="entry name" value="PKS_NRPS_Biosynth_Enz"/>
</dbReference>
<sequence>RLAGEGRKTRRLLVSHAFHSSLMDPMLEGFREAVAGLSFGEPVIPVVSNVTGRLAVGGELASPEYWVRHVRETVRFGDSVE</sequence>
<protein>
    <recommendedName>
        <fullName evidence="3">Malonyl-CoA:ACP transacylase (MAT) domain-containing protein</fullName>
    </recommendedName>
</protein>
<feature type="non-terminal residue" evidence="4">
    <location>
        <position position="81"/>
    </location>
</feature>
<accession>A0A1E7KVG6</accession>